<evidence type="ECO:0000313" key="2">
    <source>
        <dbReference type="EMBL" id="MBP2071102.1"/>
    </source>
</evidence>
<dbReference type="EMBL" id="JAGGLT010000005">
    <property type="protein sequence ID" value="MBP2071102.1"/>
    <property type="molecule type" value="Genomic_DNA"/>
</dbReference>
<keyword evidence="3" id="KW-1185">Reference proteome</keyword>
<gene>
    <name evidence="2" type="ORF">J2Z80_000603</name>
</gene>
<evidence type="ECO:0000313" key="3">
    <source>
        <dbReference type="Proteomes" id="UP001166402"/>
    </source>
</evidence>
<dbReference type="Proteomes" id="UP001166402">
    <property type="component" value="Unassembled WGS sequence"/>
</dbReference>
<protein>
    <submittedName>
        <fullName evidence="2">Uncharacterized protein</fullName>
    </submittedName>
</protein>
<proteinExistence type="predicted"/>
<name>A0ABS4NBQ0_9THEO</name>
<sequence>MINIKSILNMAKKLFKRSRGYDKITLRLYGLDVEVERKTNIDVPHEVTVVVPRVEFRKKIKDGEEDIEIIMNSITVVHSPRHKELGTSSQPPNIPKRINRE</sequence>
<feature type="region of interest" description="Disordered" evidence="1">
    <location>
        <begin position="80"/>
        <end position="101"/>
    </location>
</feature>
<accession>A0ABS4NBQ0</accession>
<reference evidence="2" key="1">
    <citation type="submission" date="2021-03" db="EMBL/GenBank/DDBJ databases">
        <title>Genomic Encyclopedia of Type Strains, Phase IV (KMG-IV): sequencing the most valuable type-strain genomes for metagenomic binning, comparative biology and taxonomic classification.</title>
        <authorList>
            <person name="Goeker M."/>
        </authorList>
    </citation>
    <scope>NUCLEOTIDE SEQUENCE</scope>
    <source>
        <strain evidence="2">DSM 101588</strain>
    </source>
</reference>
<dbReference type="RefSeq" id="WP_209453055.1">
    <property type="nucleotide sequence ID" value="NZ_JAGGLT010000005.1"/>
</dbReference>
<evidence type="ECO:0000256" key="1">
    <source>
        <dbReference type="SAM" id="MobiDB-lite"/>
    </source>
</evidence>
<comment type="caution">
    <text evidence="2">The sequence shown here is derived from an EMBL/GenBank/DDBJ whole genome shotgun (WGS) entry which is preliminary data.</text>
</comment>
<organism evidence="2 3">
    <name type="scientific">Thermoanaerobacterium butyriciformans</name>
    <dbReference type="NCBI Taxonomy" id="1702242"/>
    <lineage>
        <taxon>Bacteria</taxon>
        <taxon>Bacillati</taxon>
        <taxon>Bacillota</taxon>
        <taxon>Clostridia</taxon>
        <taxon>Thermoanaerobacterales</taxon>
        <taxon>Thermoanaerobacteraceae</taxon>
        <taxon>Thermoanaerobacterium</taxon>
    </lineage>
</organism>